<reference evidence="1" key="1">
    <citation type="submission" date="2018-05" db="EMBL/GenBank/DDBJ databases">
        <authorList>
            <person name="Lanie J.A."/>
            <person name="Ng W.-L."/>
            <person name="Kazmierczak K.M."/>
            <person name="Andrzejewski T.M."/>
            <person name="Davidsen T.M."/>
            <person name="Wayne K.J."/>
            <person name="Tettelin H."/>
            <person name="Glass J.I."/>
            <person name="Rusch D."/>
            <person name="Podicherti R."/>
            <person name="Tsui H.-C.T."/>
            <person name="Winkler M.E."/>
        </authorList>
    </citation>
    <scope>NUCLEOTIDE SEQUENCE</scope>
</reference>
<gene>
    <name evidence="1" type="ORF">METZ01_LOCUS201397</name>
</gene>
<evidence type="ECO:0008006" key="2">
    <source>
        <dbReference type="Google" id="ProtNLM"/>
    </source>
</evidence>
<sequence>MENGNDFHRLEHSYFDYQRFVAMCDSPFSDKHSDKPKMIKCHQFAYGLDWLQENIPLSNILLVKRDSDIAFDWWKRAGGWNITYPNYQWYVDDAHMRQFITTEIKLADEFVQKTGNEWAKFDLEWLTENFGTNSIRDIINKDDVEVCLIRTNG</sequence>
<evidence type="ECO:0000313" key="1">
    <source>
        <dbReference type="EMBL" id="SVB48543.1"/>
    </source>
</evidence>
<dbReference type="EMBL" id="UINC01043882">
    <property type="protein sequence ID" value="SVB48543.1"/>
    <property type="molecule type" value="Genomic_DNA"/>
</dbReference>
<accession>A0A382EF14</accession>
<name>A0A382EF14_9ZZZZ</name>
<dbReference type="AlphaFoldDB" id="A0A382EF14"/>
<proteinExistence type="predicted"/>
<organism evidence="1">
    <name type="scientific">marine metagenome</name>
    <dbReference type="NCBI Taxonomy" id="408172"/>
    <lineage>
        <taxon>unclassified sequences</taxon>
        <taxon>metagenomes</taxon>
        <taxon>ecological metagenomes</taxon>
    </lineage>
</organism>
<protein>
    <recommendedName>
        <fullName evidence="2">Sulfotransferase domain-containing protein</fullName>
    </recommendedName>
</protein>